<evidence type="ECO:0000256" key="1">
    <source>
        <dbReference type="SAM" id="MobiDB-lite"/>
    </source>
</evidence>
<feature type="compositionally biased region" description="Basic and acidic residues" evidence="1">
    <location>
        <begin position="409"/>
        <end position="431"/>
    </location>
</feature>
<feature type="region of interest" description="Disordered" evidence="1">
    <location>
        <begin position="1"/>
        <end position="109"/>
    </location>
</feature>
<organism evidence="2 3">
    <name type="scientific">Colletotrichum asianum</name>
    <dbReference type="NCBI Taxonomy" id="702518"/>
    <lineage>
        <taxon>Eukaryota</taxon>
        <taxon>Fungi</taxon>
        <taxon>Dikarya</taxon>
        <taxon>Ascomycota</taxon>
        <taxon>Pezizomycotina</taxon>
        <taxon>Sordariomycetes</taxon>
        <taxon>Hypocreomycetidae</taxon>
        <taxon>Glomerellales</taxon>
        <taxon>Glomerellaceae</taxon>
        <taxon>Colletotrichum</taxon>
        <taxon>Colletotrichum gloeosporioides species complex</taxon>
    </lineage>
</organism>
<evidence type="ECO:0000313" key="2">
    <source>
        <dbReference type="EMBL" id="KAF0319827.1"/>
    </source>
</evidence>
<feature type="compositionally biased region" description="Low complexity" evidence="1">
    <location>
        <begin position="522"/>
        <end position="532"/>
    </location>
</feature>
<feature type="compositionally biased region" description="Basic residues" evidence="1">
    <location>
        <begin position="52"/>
        <end position="66"/>
    </location>
</feature>
<dbReference type="OrthoDB" id="4754366at2759"/>
<feature type="region of interest" description="Disordered" evidence="1">
    <location>
        <begin position="504"/>
        <end position="541"/>
    </location>
</feature>
<reference evidence="2 3" key="1">
    <citation type="submission" date="2019-12" db="EMBL/GenBank/DDBJ databases">
        <title>A genome sequence resource for the geographically widespread anthracnose pathogen Colletotrichum asianum.</title>
        <authorList>
            <person name="Meng Y."/>
        </authorList>
    </citation>
    <scope>NUCLEOTIDE SEQUENCE [LARGE SCALE GENOMIC DNA]</scope>
    <source>
        <strain evidence="2 3">ICMP 18580</strain>
    </source>
</reference>
<protein>
    <submittedName>
        <fullName evidence="2">Uncharacterized protein</fullName>
    </submittedName>
</protein>
<comment type="caution">
    <text evidence="2">The sequence shown here is derived from an EMBL/GenBank/DDBJ whole genome shotgun (WGS) entry which is preliminary data.</text>
</comment>
<proteinExistence type="predicted"/>
<evidence type="ECO:0000313" key="3">
    <source>
        <dbReference type="Proteomes" id="UP000434172"/>
    </source>
</evidence>
<dbReference type="EMBL" id="WOWK01000090">
    <property type="protein sequence ID" value="KAF0319827.1"/>
    <property type="molecule type" value="Genomic_DNA"/>
</dbReference>
<sequence length="541" mass="61427">MLAKRQRPPAPQTDDRAKKEPRSNEVANSDEESRASSNPESDDIDLDAASRPKVKKAPAAKRKKGKAAQEDSNDVDLGAASRSMRGVARGRSKAVKTRKTTPSAKGKVAAAKQRAERLCEGTTPAWVEFEKSFFGKVAGEQILSAFNKRFPRLNYDELDMILPKPIPEAAYDEDWTVSNEAKLDKRLMVNPLRKDLIDYKDSALPKLFRVMIRIFRITPFDFLSPKYLLQYAGSPGNKSQRWTTTFSQHIYRLIVHPLWDFDMNLLKLAIQYAVILRTRDTRTWKFIAPNNEHFFQTFKKVIQEFKGQHRPLAELHGLVSKRLRERSIPTPPYSQFMSRLEKTVQVDNDIEEDVTDENGPLATYPVGNADLKNITDALDSMTHVGLPYFPSADVFCRYILAIRQGGSKEAGKGSSKAETKDDPPFGQQKTKEYIERALVAVRRFEAKEKNRKKRLRHIGEIEGEYSIVQAPDDLEMSVEAGLRAQQAADRDTVARLQRMNNKLRVENDRLKRRVSQGDDPIEPSSDTSSESISDSEKDPED</sequence>
<accession>A0A8H3W5U3</accession>
<feature type="compositionally biased region" description="Basic residues" evidence="1">
    <location>
        <begin position="88"/>
        <end position="99"/>
    </location>
</feature>
<name>A0A8H3W5U3_9PEZI</name>
<feature type="compositionally biased region" description="Basic and acidic residues" evidence="1">
    <location>
        <begin position="13"/>
        <end position="23"/>
    </location>
</feature>
<dbReference type="Proteomes" id="UP000434172">
    <property type="component" value="Unassembled WGS sequence"/>
</dbReference>
<gene>
    <name evidence="2" type="ORF">GQ607_012929</name>
</gene>
<keyword evidence="3" id="KW-1185">Reference proteome</keyword>
<dbReference type="AlphaFoldDB" id="A0A8H3W5U3"/>
<feature type="region of interest" description="Disordered" evidence="1">
    <location>
        <begin position="408"/>
        <end position="431"/>
    </location>
</feature>